<dbReference type="EMBL" id="JAGRRH010000007">
    <property type="protein sequence ID" value="KAG7366048.1"/>
    <property type="molecule type" value="Genomic_DNA"/>
</dbReference>
<dbReference type="Proteomes" id="UP000693970">
    <property type="component" value="Unassembled WGS sequence"/>
</dbReference>
<reference evidence="2" key="2">
    <citation type="submission" date="2021-04" db="EMBL/GenBank/DDBJ databases">
        <authorList>
            <person name="Podell S."/>
        </authorList>
    </citation>
    <scope>NUCLEOTIDE SEQUENCE</scope>
    <source>
        <strain evidence="2">Hildebrandi</strain>
    </source>
</reference>
<comment type="caution">
    <text evidence="2">The sequence shown here is derived from an EMBL/GenBank/DDBJ whole genome shotgun (WGS) entry which is preliminary data.</text>
</comment>
<proteinExistence type="predicted"/>
<dbReference type="OrthoDB" id="2126698at2759"/>
<reference evidence="2" key="1">
    <citation type="journal article" date="2021" name="Sci. Rep.">
        <title>Diploid genomic architecture of Nitzschia inconspicua, an elite biomass production diatom.</title>
        <authorList>
            <person name="Oliver A."/>
            <person name="Podell S."/>
            <person name="Pinowska A."/>
            <person name="Traller J.C."/>
            <person name="Smith S.R."/>
            <person name="McClure R."/>
            <person name="Beliaev A."/>
            <person name="Bohutskyi P."/>
            <person name="Hill E.A."/>
            <person name="Rabines A."/>
            <person name="Zheng H."/>
            <person name="Allen L.Z."/>
            <person name="Kuo A."/>
            <person name="Grigoriev I.V."/>
            <person name="Allen A.E."/>
            <person name="Hazlebeck D."/>
            <person name="Allen E.E."/>
        </authorList>
    </citation>
    <scope>NUCLEOTIDE SEQUENCE</scope>
    <source>
        <strain evidence="2">Hildebrandi</strain>
    </source>
</reference>
<gene>
    <name evidence="2" type="ORF">IV203_028718</name>
</gene>
<organism evidence="2 3">
    <name type="scientific">Nitzschia inconspicua</name>
    <dbReference type="NCBI Taxonomy" id="303405"/>
    <lineage>
        <taxon>Eukaryota</taxon>
        <taxon>Sar</taxon>
        <taxon>Stramenopiles</taxon>
        <taxon>Ochrophyta</taxon>
        <taxon>Bacillariophyta</taxon>
        <taxon>Bacillariophyceae</taxon>
        <taxon>Bacillariophycidae</taxon>
        <taxon>Bacillariales</taxon>
        <taxon>Bacillariaceae</taxon>
        <taxon>Nitzschia</taxon>
    </lineage>
</organism>
<feature type="transmembrane region" description="Helical" evidence="1">
    <location>
        <begin position="93"/>
        <end position="113"/>
    </location>
</feature>
<feature type="transmembrane region" description="Helical" evidence="1">
    <location>
        <begin position="34"/>
        <end position="51"/>
    </location>
</feature>
<sequence length="132" mass="15098">MLLLLGTFIIFQSRWLGLIFTSEAEFLALFEEASLPLTVTLFFMNLSVAIERIPYSMGRTTEVFWMGFIASWGGQVPAVILSTKYWRNDLVGLYTGMAVGYFLLTILYSTIVLRSDWGKYVEMAQMRSESSY</sequence>
<feature type="transmembrane region" description="Helical" evidence="1">
    <location>
        <begin position="63"/>
        <end position="81"/>
    </location>
</feature>
<keyword evidence="1" id="KW-0812">Transmembrane</keyword>
<dbReference type="AlphaFoldDB" id="A0A9K3LQD1"/>
<accession>A0A9K3LQD1</accession>
<evidence type="ECO:0000313" key="2">
    <source>
        <dbReference type="EMBL" id="KAG7366048.1"/>
    </source>
</evidence>
<keyword evidence="1" id="KW-1133">Transmembrane helix</keyword>
<keyword evidence="3" id="KW-1185">Reference proteome</keyword>
<name>A0A9K3LQD1_9STRA</name>
<protein>
    <submittedName>
        <fullName evidence="2">Uncharacterized protein</fullName>
    </submittedName>
</protein>
<keyword evidence="1" id="KW-0472">Membrane</keyword>
<evidence type="ECO:0000256" key="1">
    <source>
        <dbReference type="SAM" id="Phobius"/>
    </source>
</evidence>
<evidence type="ECO:0000313" key="3">
    <source>
        <dbReference type="Proteomes" id="UP000693970"/>
    </source>
</evidence>